<accession>A0A6A7AT67</accession>
<feature type="compositionally biased region" description="Acidic residues" evidence="1">
    <location>
        <begin position="151"/>
        <end position="177"/>
    </location>
</feature>
<gene>
    <name evidence="2" type="ORF">T440DRAFT_558121</name>
</gene>
<feature type="compositionally biased region" description="Low complexity" evidence="1">
    <location>
        <begin position="141"/>
        <end position="150"/>
    </location>
</feature>
<dbReference type="AlphaFoldDB" id="A0A6A7AT67"/>
<reference evidence="2" key="1">
    <citation type="submission" date="2020-01" db="EMBL/GenBank/DDBJ databases">
        <authorList>
            <consortium name="DOE Joint Genome Institute"/>
            <person name="Haridas S."/>
            <person name="Albert R."/>
            <person name="Binder M."/>
            <person name="Bloem J."/>
            <person name="Labutti K."/>
            <person name="Salamov A."/>
            <person name="Andreopoulos B."/>
            <person name="Baker S.E."/>
            <person name="Barry K."/>
            <person name="Bills G."/>
            <person name="Bluhm B.H."/>
            <person name="Cannon C."/>
            <person name="Castanera R."/>
            <person name="Culley D.E."/>
            <person name="Daum C."/>
            <person name="Ezra D."/>
            <person name="Gonzalez J.B."/>
            <person name="Henrissat B."/>
            <person name="Kuo A."/>
            <person name="Liang C."/>
            <person name="Lipzen A."/>
            <person name="Lutzoni F."/>
            <person name="Magnuson J."/>
            <person name="Mondo S."/>
            <person name="Nolan M."/>
            <person name="Ohm R."/>
            <person name="Pangilinan J."/>
            <person name="Park H.-J."/>
            <person name="Ramirez L."/>
            <person name="Alfaro M."/>
            <person name="Sun H."/>
            <person name="Tritt A."/>
            <person name="Yoshinaga Y."/>
            <person name="Zwiers L.-H."/>
            <person name="Turgeon B.G."/>
            <person name="Goodwin S.B."/>
            <person name="Spatafora J.W."/>
            <person name="Crous P.W."/>
            <person name="Grigoriev I.V."/>
        </authorList>
    </citation>
    <scope>NUCLEOTIDE SEQUENCE</scope>
    <source>
        <strain evidence="2">IPT5</strain>
    </source>
</reference>
<name>A0A6A7AT67_9PLEO</name>
<feature type="region of interest" description="Disordered" evidence="1">
    <location>
        <begin position="141"/>
        <end position="190"/>
    </location>
</feature>
<organism evidence="2 3">
    <name type="scientific">Plenodomus tracheiphilus IPT5</name>
    <dbReference type="NCBI Taxonomy" id="1408161"/>
    <lineage>
        <taxon>Eukaryota</taxon>
        <taxon>Fungi</taxon>
        <taxon>Dikarya</taxon>
        <taxon>Ascomycota</taxon>
        <taxon>Pezizomycotina</taxon>
        <taxon>Dothideomycetes</taxon>
        <taxon>Pleosporomycetidae</taxon>
        <taxon>Pleosporales</taxon>
        <taxon>Pleosporineae</taxon>
        <taxon>Leptosphaeriaceae</taxon>
        <taxon>Plenodomus</taxon>
    </lineage>
</organism>
<evidence type="ECO:0000313" key="2">
    <source>
        <dbReference type="EMBL" id="KAF2846516.1"/>
    </source>
</evidence>
<dbReference type="Proteomes" id="UP000799423">
    <property type="component" value="Unassembled WGS sequence"/>
</dbReference>
<evidence type="ECO:0000313" key="3">
    <source>
        <dbReference type="Proteomes" id="UP000799423"/>
    </source>
</evidence>
<evidence type="ECO:0000256" key="1">
    <source>
        <dbReference type="SAM" id="MobiDB-lite"/>
    </source>
</evidence>
<proteinExistence type="predicted"/>
<feature type="region of interest" description="Disordered" evidence="1">
    <location>
        <begin position="49"/>
        <end position="124"/>
    </location>
</feature>
<protein>
    <submittedName>
        <fullName evidence="2">Uncharacterized protein</fullName>
    </submittedName>
</protein>
<feature type="compositionally biased region" description="Acidic residues" evidence="1">
    <location>
        <begin position="70"/>
        <end position="118"/>
    </location>
</feature>
<dbReference type="EMBL" id="MU006334">
    <property type="protein sequence ID" value="KAF2846516.1"/>
    <property type="molecule type" value="Genomic_DNA"/>
</dbReference>
<keyword evidence="3" id="KW-1185">Reference proteome</keyword>
<dbReference type="OrthoDB" id="3795483at2759"/>
<sequence>MTDHATNSLVNLPLEVRHHIFAFVAARESTPKNLLLYWFEKQDAKQQIAELAAEDPTGPAPRVVYNPEPYDVDMEVSDEEEYEEEYGEEDDEEEEDQEEDDEQADAEDDDEEDEAVSDDDSHQATNVVPTLDSASAQTLAATGTQTAGADQVDDEEGAEEEQDDSVVDDDDECEEQDEASHYADEDAAAVTRPRRPIVRVHHKWRHIPNFMHLTHCPPPVELLLICQQLKIEAKNWFYNATTLNIEATASFAHTSFFEEAFTQITDAAFSPMENIRKVEVNFVWDSTWIRADDTGCIEAIFPALLRQRADFVVKILQQAPDLRDVTVHWHDSTQDDESTGLRLEIYEGFLGLRANIKFEEHYIPEDAKPNRKSIAGRRRVEFQNIIDNGLDRLF</sequence>